<accession>A0ACC1Y7J8</accession>
<comment type="caution">
    <text evidence="1">The sequence shown here is derived from an EMBL/GenBank/DDBJ whole genome shotgun (WGS) entry which is preliminary data.</text>
</comment>
<organism evidence="1 2">
    <name type="scientific">Melia azedarach</name>
    <name type="common">Chinaberry tree</name>
    <dbReference type="NCBI Taxonomy" id="155640"/>
    <lineage>
        <taxon>Eukaryota</taxon>
        <taxon>Viridiplantae</taxon>
        <taxon>Streptophyta</taxon>
        <taxon>Embryophyta</taxon>
        <taxon>Tracheophyta</taxon>
        <taxon>Spermatophyta</taxon>
        <taxon>Magnoliopsida</taxon>
        <taxon>eudicotyledons</taxon>
        <taxon>Gunneridae</taxon>
        <taxon>Pentapetalae</taxon>
        <taxon>rosids</taxon>
        <taxon>malvids</taxon>
        <taxon>Sapindales</taxon>
        <taxon>Meliaceae</taxon>
        <taxon>Melia</taxon>
    </lineage>
</organism>
<evidence type="ECO:0000313" key="2">
    <source>
        <dbReference type="Proteomes" id="UP001164539"/>
    </source>
</evidence>
<gene>
    <name evidence="1" type="ORF">OWV82_007672</name>
</gene>
<name>A0ACC1Y7J8_MELAZ</name>
<evidence type="ECO:0000313" key="1">
    <source>
        <dbReference type="EMBL" id="KAJ4719737.1"/>
    </source>
</evidence>
<dbReference type="Proteomes" id="UP001164539">
    <property type="component" value="Chromosome 4"/>
</dbReference>
<sequence length="1252" mass="140878">MMGTELMRVCIKGENDEIPSIPPGFESYTSFTLKRVQDTEKHDNDMKSSCSASASAAESHSVQVESEVGVSDAARTTRSLRRRPGINYGQFDNSSEDESDYAKLGQDFTSRPRLPKGVIRGCPTCSDCQKVTATWRLEDSCRPDIEDAPVFYPTEEEFEDTLKYIASIRPKAEPHGICRIVPPHSWKPPCPLKGKQIWDSSTFATRVQRVDKLQNRHSMRKMSRNHNHSRRKRRRNTRMAVDCGVEIGNIPGSGDAGCYEDERFGFEPGPQFTLNKFQKYADFFKAQYFSRNKNDVKDMGFNTALLEEQWEPSVETIEGEYWRIVEKATEEIEVLYGADLETGVFGSGFPKMSNQADFASDERYLKSGWNLNNFPRLPGSVLSYESGDISGVLVPWLYIGMCFSSFCWHVEDHHLYSLNYMHWGAPKMWYGVPGKDALRLEEAMRKHLPDLFEEQPDLLHKLVTQLSPSILKSEGVPVYRCVQNAGEFVLTFPRAYHSGFNCGFNCAEAVNVAPVDWLPHGQIAIELYREQGRKTSISHDKLLLGAAREAVRAHWELNLLKKNTSDNLRWKDFCGKDGILAKALKTRVDMERTRREFLCSSLQAMKMESSFDATSERECSICLFDLHLSAVGCHCSSDRYACLIHARHFCSCAWGAKFFLFRYDINELNILVEALEGKLSSVYRWARLDLGLALSSYISRDKMQVDNLSHSLDDTILENVKSQPSDISVNSAGIFGETSLRQKNNPAEAVLPLQDAKALSASHILSHVIEMKNHNFKSKLEESAHLPSNLRNSACQFSQKDISYSVNGVEEKWALKNPSFLGNDNFILLSDDEGDEPKKPVSERATDISVKHSERFARLVHSEDKASTCNYDKDPILLTPKIDAAMLSQKDLSSLPDVQRNNCSSYSMQLKDAHHRDGGMLLGSSGPDSSRQIDSSNEESIRIVSVSGGEMIHNMAKPCDIRKPNNVDNHEKVGTTTTSNLVSNVRANIGNSTCSQNNLDKYFRQKGPRIAKVVRRINCTVEPLAYGVVLSGKLWCNSQTIFPKGYRSRVRYISVLDPTNMCYYVSEILDAGRDGPLFMVSLEHCPGEVFIHLSASKCWEMVRDRVNQEITKQHKLGKMNLPPLQPPGSLDGFEMFGFSTPAIVQAIEAMDRNRVCTEYWDSRPYSRPQVQIPLPAQLKNNAGNLRRSSGEQNSPGSNLLPGGVDSILKGLFKKATSAELQSLYCIINDNGPTADLSLVTRLLNEEIHSRPR</sequence>
<proteinExistence type="predicted"/>
<keyword evidence="2" id="KW-1185">Reference proteome</keyword>
<dbReference type="EMBL" id="CM051397">
    <property type="protein sequence ID" value="KAJ4719737.1"/>
    <property type="molecule type" value="Genomic_DNA"/>
</dbReference>
<protein>
    <submittedName>
        <fullName evidence="1">Lysine-specific demethylase JMJ18</fullName>
    </submittedName>
</protein>
<reference evidence="1 2" key="1">
    <citation type="journal article" date="2023" name="Science">
        <title>Complex scaffold remodeling in plant triterpene biosynthesis.</title>
        <authorList>
            <person name="De La Pena R."/>
            <person name="Hodgson H."/>
            <person name="Liu J.C."/>
            <person name="Stephenson M.J."/>
            <person name="Martin A.C."/>
            <person name="Owen C."/>
            <person name="Harkess A."/>
            <person name="Leebens-Mack J."/>
            <person name="Jimenez L.E."/>
            <person name="Osbourn A."/>
            <person name="Sattely E.S."/>
        </authorList>
    </citation>
    <scope>NUCLEOTIDE SEQUENCE [LARGE SCALE GENOMIC DNA]</scope>
    <source>
        <strain evidence="2">cv. JPN11</strain>
        <tissue evidence="1">Leaf</tissue>
    </source>
</reference>